<protein>
    <submittedName>
        <fullName evidence="1">Uncharacterized protein</fullName>
    </submittedName>
</protein>
<organism evidence="1 2">
    <name type="scientific">Trifolium medium</name>
    <dbReference type="NCBI Taxonomy" id="97028"/>
    <lineage>
        <taxon>Eukaryota</taxon>
        <taxon>Viridiplantae</taxon>
        <taxon>Streptophyta</taxon>
        <taxon>Embryophyta</taxon>
        <taxon>Tracheophyta</taxon>
        <taxon>Spermatophyta</taxon>
        <taxon>Magnoliopsida</taxon>
        <taxon>eudicotyledons</taxon>
        <taxon>Gunneridae</taxon>
        <taxon>Pentapetalae</taxon>
        <taxon>rosids</taxon>
        <taxon>fabids</taxon>
        <taxon>Fabales</taxon>
        <taxon>Fabaceae</taxon>
        <taxon>Papilionoideae</taxon>
        <taxon>50 kb inversion clade</taxon>
        <taxon>NPAAA clade</taxon>
        <taxon>Hologalegina</taxon>
        <taxon>IRL clade</taxon>
        <taxon>Trifolieae</taxon>
        <taxon>Trifolium</taxon>
    </lineage>
</organism>
<feature type="non-terminal residue" evidence="1">
    <location>
        <position position="1"/>
    </location>
</feature>
<sequence>IPDEEERARVMVDANVRLAFEYAIFRPSSASQQQATRVGMSMDIRGSG</sequence>
<keyword evidence="2" id="KW-1185">Reference proteome</keyword>
<name>A0A392TEM3_9FABA</name>
<reference evidence="1 2" key="1">
    <citation type="journal article" date="2018" name="Front. Plant Sci.">
        <title>Red Clover (Trifolium pratense) and Zigzag Clover (T. medium) - A Picture of Genomic Similarities and Differences.</title>
        <authorList>
            <person name="Dluhosova J."/>
            <person name="Istvanek J."/>
            <person name="Nedelnik J."/>
            <person name="Repkova J."/>
        </authorList>
    </citation>
    <scope>NUCLEOTIDE SEQUENCE [LARGE SCALE GENOMIC DNA]</scope>
    <source>
        <strain evidence="2">cv. 10/8</strain>
        <tissue evidence="1">Leaf</tissue>
    </source>
</reference>
<dbReference type="Proteomes" id="UP000265520">
    <property type="component" value="Unassembled WGS sequence"/>
</dbReference>
<accession>A0A392TEM3</accession>
<proteinExistence type="predicted"/>
<dbReference type="EMBL" id="LXQA010556332">
    <property type="protein sequence ID" value="MCI59054.1"/>
    <property type="molecule type" value="Genomic_DNA"/>
</dbReference>
<evidence type="ECO:0000313" key="1">
    <source>
        <dbReference type="EMBL" id="MCI59054.1"/>
    </source>
</evidence>
<comment type="caution">
    <text evidence="1">The sequence shown here is derived from an EMBL/GenBank/DDBJ whole genome shotgun (WGS) entry which is preliminary data.</text>
</comment>
<evidence type="ECO:0000313" key="2">
    <source>
        <dbReference type="Proteomes" id="UP000265520"/>
    </source>
</evidence>
<dbReference type="AlphaFoldDB" id="A0A392TEM3"/>